<sequence>MPGMQSEKTTKEGKQEKQRKTFAVYAVWLARNVLFMVLALLLVKYTLTKQPAYRWVYSSLLKENMATIKKHPELTFEEKMKMKLGVDYDYLLFIKQATPENAVILYPSQEAFLKKGSPFKREIGNKLYATRFLYPRLLILESELEESRYADRITHVAIVNGEGKDRLPYQVDPEIQHAVLPVVQPKKQ</sequence>
<gene>
    <name evidence="2" type="ORF">DWX38_13850</name>
</gene>
<comment type="caution">
    <text evidence="2">The sequence shown here is derived from an EMBL/GenBank/DDBJ whole genome shotgun (WGS) entry which is preliminary data.</text>
</comment>
<evidence type="ECO:0000313" key="3">
    <source>
        <dbReference type="Proteomes" id="UP000285159"/>
    </source>
</evidence>
<evidence type="ECO:0000256" key="1">
    <source>
        <dbReference type="SAM" id="Phobius"/>
    </source>
</evidence>
<protein>
    <submittedName>
        <fullName evidence="2">Uncharacterized protein</fullName>
    </submittedName>
</protein>
<feature type="transmembrane region" description="Helical" evidence="1">
    <location>
        <begin position="21"/>
        <end position="43"/>
    </location>
</feature>
<accession>A0A412MZ34</accession>
<dbReference type="EMBL" id="QRWP01000013">
    <property type="protein sequence ID" value="RGT30404.1"/>
    <property type="molecule type" value="Genomic_DNA"/>
</dbReference>
<dbReference type="Proteomes" id="UP000285159">
    <property type="component" value="Unassembled WGS sequence"/>
</dbReference>
<keyword evidence="1" id="KW-0472">Membrane</keyword>
<evidence type="ECO:0000313" key="2">
    <source>
        <dbReference type="EMBL" id="RGT30404.1"/>
    </source>
</evidence>
<keyword evidence="1" id="KW-0812">Transmembrane</keyword>
<keyword evidence="1" id="KW-1133">Transmembrane helix</keyword>
<reference evidence="2 3" key="1">
    <citation type="submission" date="2018-08" db="EMBL/GenBank/DDBJ databases">
        <title>A genome reference for cultivated species of the human gut microbiota.</title>
        <authorList>
            <person name="Zou Y."/>
            <person name="Xue W."/>
            <person name="Luo G."/>
        </authorList>
    </citation>
    <scope>NUCLEOTIDE SEQUENCE [LARGE SCALE GENOMIC DNA]</scope>
    <source>
        <strain evidence="2 3">AF19-1AC</strain>
    </source>
</reference>
<organism evidence="2 3">
    <name type="scientific">Bacteroides clarus</name>
    <dbReference type="NCBI Taxonomy" id="626929"/>
    <lineage>
        <taxon>Bacteria</taxon>
        <taxon>Pseudomonadati</taxon>
        <taxon>Bacteroidota</taxon>
        <taxon>Bacteroidia</taxon>
        <taxon>Bacteroidales</taxon>
        <taxon>Bacteroidaceae</taxon>
        <taxon>Bacteroides</taxon>
    </lineage>
</organism>
<name>A0A412MZ34_9BACE</name>
<dbReference type="AlphaFoldDB" id="A0A412MZ34"/>
<proteinExistence type="predicted"/>